<name>A0A0E3GPW4_CLOSL</name>
<evidence type="ECO:0000256" key="1">
    <source>
        <dbReference type="SAM" id="Phobius"/>
    </source>
</evidence>
<evidence type="ECO:0000313" key="3">
    <source>
        <dbReference type="Proteomes" id="UP000033115"/>
    </source>
</evidence>
<keyword evidence="3" id="KW-1185">Reference proteome</keyword>
<gene>
    <name evidence="2" type="ORF">CSCA_0401</name>
</gene>
<dbReference type="STRING" id="1548.CSCA_0401"/>
<feature type="transmembrane region" description="Helical" evidence="1">
    <location>
        <begin position="57"/>
        <end position="75"/>
    </location>
</feature>
<dbReference type="AlphaFoldDB" id="A0A0E3GPW4"/>
<accession>A0A0E3GPW4</accession>
<feature type="transmembrane region" description="Helical" evidence="1">
    <location>
        <begin position="121"/>
        <end position="143"/>
    </location>
</feature>
<dbReference type="Proteomes" id="UP000033115">
    <property type="component" value="Chromosome"/>
</dbReference>
<proteinExistence type="predicted"/>
<evidence type="ECO:0008006" key="4">
    <source>
        <dbReference type="Google" id="ProtNLM"/>
    </source>
</evidence>
<protein>
    <recommendedName>
        <fullName evidence="4">DUF1453 domain-containing protein</fullName>
    </recommendedName>
</protein>
<reference evidence="2 3" key="1">
    <citation type="journal article" date="2015" name="J. Biotechnol.">
        <title>Complete genome sequence of a malodorant-producing acetogen, Clostridium scatologenes ATCC 25775(T).</title>
        <authorList>
            <person name="Zhu Z."/>
            <person name="Guo T."/>
            <person name="Zheng H."/>
            <person name="Song T."/>
            <person name="Ouyang P."/>
            <person name="Xie J."/>
        </authorList>
    </citation>
    <scope>NUCLEOTIDE SEQUENCE [LARGE SCALE GENOMIC DNA]</scope>
    <source>
        <strain evidence="2 3">ATCC 25775</strain>
    </source>
</reference>
<feature type="transmembrane region" description="Helical" evidence="1">
    <location>
        <begin position="95"/>
        <end position="114"/>
    </location>
</feature>
<keyword evidence="1" id="KW-0812">Transmembrane</keyword>
<evidence type="ECO:0000313" key="2">
    <source>
        <dbReference type="EMBL" id="AKA67526.1"/>
    </source>
</evidence>
<keyword evidence="1" id="KW-1133">Transmembrane helix</keyword>
<dbReference type="KEGG" id="csq:CSCA_0401"/>
<dbReference type="EMBL" id="CP009933">
    <property type="protein sequence ID" value="AKA67526.1"/>
    <property type="molecule type" value="Genomic_DNA"/>
</dbReference>
<dbReference type="RefSeq" id="WP_242860982.1">
    <property type="nucleotide sequence ID" value="NZ_CP009933.1"/>
</dbReference>
<organism evidence="2 3">
    <name type="scientific">Clostridium scatologenes</name>
    <dbReference type="NCBI Taxonomy" id="1548"/>
    <lineage>
        <taxon>Bacteria</taxon>
        <taxon>Bacillati</taxon>
        <taxon>Bacillota</taxon>
        <taxon>Clostridia</taxon>
        <taxon>Eubacteriales</taxon>
        <taxon>Clostridiaceae</taxon>
        <taxon>Clostridium</taxon>
    </lineage>
</organism>
<sequence>MSIVYLILIVIVLKFFRIFNGKSKRIKFPNIWLIPILFIIMIVEDYVKVLNFSLKEILIISIFSIIGLGVGIIRGGTLKYSNDEAKGEVYYNESYLSLGVYVFLIVIKCFFRYAEGDISSFISIWILVFGCASMIGRSIWLTYKYFQISSVVQ</sequence>
<keyword evidence="1" id="KW-0472">Membrane</keyword>
<dbReference type="HOGENOM" id="CLU_1728208_0_0_9"/>
<feature type="transmembrane region" description="Helical" evidence="1">
    <location>
        <begin position="31"/>
        <end position="50"/>
    </location>
</feature>